<evidence type="ECO:0000256" key="1">
    <source>
        <dbReference type="SAM" id="MobiDB-lite"/>
    </source>
</evidence>
<dbReference type="EMBL" id="JAHYIQ010000018">
    <property type="protein sequence ID" value="KAK1124442.1"/>
    <property type="molecule type" value="Genomic_DNA"/>
</dbReference>
<feature type="compositionally biased region" description="Basic and acidic residues" evidence="1">
    <location>
        <begin position="25"/>
        <end position="34"/>
    </location>
</feature>
<accession>A0AA40KL56</accession>
<sequence length="80" mass="9612">MGKLEGNYEGERDTKFLNKPKRQGKNKEKGEEVQEQKRKILFWNIAGLVGKDREFWEYIEEAHFVGMKHGWREIMKEAKK</sequence>
<organism evidence="2 3">
    <name type="scientific">Melipona bicolor</name>
    <dbReference type="NCBI Taxonomy" id="60889"/>
    <lineage>
        <taxon>Eukaryota</taxon>
        <taxon>Metazoa</taxon>
        <taxon>Ecdysozoa</taxon>
        <taxon>Arthropoda</taxon>
        <taxon>Hexapoda</taxon>
        <taxon>Insecta</taxon>
        <taxon>Pterygota</taxon>
        <taxon>Neoptera</taxon>
        <taxon>Endopterygota</taxon>
        <taxon>Hymenoptera</taxon>
        <taxon>Apocrita</taxon>
        <taxon>Aculeata</taxon>
        <taxon>Apoidea</taxon>
        <taxon>Anthophila</taxon>
        <taxon>Apidae</taxon>
        <taxon>Melipona</taxon>
    </lineage>
</organism>
<evidence type="ECO:0000313" key="3">
    <source>
        <dbReference type="Proteomes" id="UP001177670"/>
    </source>
</evidence>
<feature type="region of interest" description="Disordered" evidence="1">
    <location>
        <begin position="1"/>
        <end position="34"/>
    </location>
</feature>
<dbReference type="AlphaFoldDB" id="A0AA40KL56"/>
<gene>
    <name evidence="2" type="ORF">K0M31_006797</name>
</gene>
<proteinExistence type="predicted"/>
<comment type="caution">
    <text evidence="2">The sequence shown here is derived from an EMBL/GenBank/DDBJ whole genome shotgun (WGS) entry which is preliminary data.</text>
</comment>
<name>A0AA40KL56_9HYME</name>
<dbReference type="Proteomes" id="UP001177670">
    <property type="component" value="Unassembled WGS sequence"/>
</dbReference>
<reference evidence="2" key="1">
    <citation type="submission" date="2021-10" db="EMBL/GenBank/DDBJ databases">
        <title>Melipona bicolor Genome sequencing and assembly.</title>
        <authorList>
            <person name="Araujo N.S."/>
            <person name="Arias M.C."/>
        </authorList>
    </citation>
    <scope>NUCLEOTIDE SEQUENCE</scope>
    <source>
        <strain evidence="2">USP_2M_L1-L4_2017</strain>
        <tissue evidence="2">Whole body</tissue>
    </source>
</reference>
<keyword evidence="3" id="KW-1185">Reference proteome</keyword>
<protein>
    <submittedName>
        <fullName evidence="2">Uncharacterized protein</fullName>
    </submittedName>
</protein>
<evidence type="ECO:0000313" key="2">
    <source>
        <dbReference type="EMBL" id="KAK1124442.1"/>
    </source>
</evidence>